<gene>
    <name evidence="2" type="primary">Fcan01_22851</name>
    <name evidence="2" type="ORF">TNCT_555141</name>
</gene>
<evidence type="ECO:0000313" key="3">
    <source>
        <dbReference type="Proteomes" id="UP000887116"/>
    </source>
</evidence>
<keyword evidence="3" id="KW-1185">Reference proteome</keyword>
<organism evidence="2 3">
    <name type="scientific">Trichonephila clavata</name>
    <name type="common">Joro spider</name>
    <name type="synonym">Nephila clavata</name>
    <dbReference type="NCBI Taxonomy" id="2740835"/>
    <lineage>
        <taxon>Eukaryota</taxon>
        <taxon>Metazoa</taxon>
        <taxon>Ecdysozoa</taxon>
        <taxon>Arthropoda</taxon>
        <taxon>Chelicerata</taxon>
        <taxon>Arachnida</taxon>
        <taxon>Araneae</taxon>
        <taxon>Araneomorphae</taxon>
        <taxon>Entelegynae</taxon>
        <taxon>Araneoidea</taxon>
        <taxon>Nephilidae</taxon>
        <taxon>Trichonephila</taxon>
    </lineage>
</organism>
<dbReference type="InterPro" id="IPR036397">
    <property type="entry name" value="RNaseH_sf"/>
</dbReference>
<name>A0A8X6KX21_TRICU</name>
<dbReference type="PANTHER" id="PTHR47331:SF2">
    <property type="match status" value="1"/>
</dbReference>
<dbReference type="SUPFAM" id="SSF53098">
    <property type="entry name" value="Ribonuclease H-like"/>
    <property type="match status" value="1"/>
</dbReference>
<comment type="caution">
    <text evidence="2">The sequence shown here is derived from an EMBL/GenBank/DDBJ whole genome shotgun (WGS) entry which is preliminary data.</text>
</comment>
<proteinExistence type="predicted"/>
<dbReference type="AlphaFoldDB" id="A0A8X6KX21"/>
<dbReference type="Proteomes" id="UP000887116">
    <property type="component" value="Unassembled WGS sequence"/>
</dbReference>
<sequence>MKQTKRIVQLIQEEPFTEESVRDTPFFFLGKHRLVELLVREAHLENSYPGVKFYALLLSKLREKFWFINGRRTVRREINKCLRYKRYISRNIETPTASLPQDRVEKFAAFEVSGVDLAESLTLKGGEKCWIALFTCEVYSAVHLELVLSLTTRSFLLGYRWLIARRGRPKVMYSDNGTNFMGTENLLQKLDWDEIEKKTSVQRITWKFIPPSAPCLRQHLRGRSCREYLDILLQPRKKSTYYGVKPGEIVIIEGDSKKRLLWYMAKVLEVYPGKDNTDRVVRLKTQSGEIVRPVRGIYPLEIKCADDESHSSGKPLTIRSGRTVQVPSRFLRT</sequence>
<dbReference type="Gene3D" id="3.30.420.10">
    <property type="entry name" value="Ribonuclease H-like superfamily/Ribonuclease H"/>
    <property type="match status" value="1"/>
</dbReference>
<accession>A0A8X6KX21</accession>
<dbReference type="PANTHER" id="PTHR47331">
    <property type="entry name" value="PHD-TYPE DOMAIN-CONTAINING PROTEIN"/>
    <property type="match status" value="1"/>
</dbReference>
<protein>
    <submittedName>
        <fullName evidence="2">Zinc finger protein GIS2</fullName>
    </submittedName>
</protein>
<dbReference type="GO" id="GO:0003676">
    <property type="term" value="F:nucleic acid binding"/>
    <property type="evidence" value="ECO:0007669"/>
    <property type="project" value="InterPro"/>
</dbReference>
<dbReference type="InterPro" id="IPR040676">
    <property type="entry name" value="DUF5641"/>
</dbReference>
<feature type="domain" description="DUF5641" evidence="1">
    <location>
        <begin position="217"/>
        <end position="299"/>
    </location>
</feature>
<dbReference type="Pfam" id="PF18701">
    <property type="entry name" value="DUF5641"/>
    <property type="match status" value="1"/>
</dbReference>
<dbReference type="OrthoDB" id="6434541at2759"/>
<reference evidence="2" key="1">
    <citation type="submission" date="2020-07" db="EMBL/GenBank/DDBJ databases">
        <title>Multicomponent nature underlies the extraordinary mechanical properties of spider dragline silk.</title>
        <authorList>
            <person name="Kono N."/>
            <person name="Nakamura H."/>
            <person name="Mori M."/>
            <person name="Yoshida Y."/>
            <person name="Ohtoshi R."/>
            <person name="Malay A.D."/>
            <person name="Moran D.A.P."/>
            <person name="Tomita M."/>
            <person name="Numata K."/>
            <person name="Arakawa K."/>
        </authorList>
    </citation>
    <scope>NUCLEOTIDE SEQUENCE</scope>
</reference>
<dbReference type="InterPro" id="IPR012337">
    <property type="entry name" value="RNaseH-like_sf"/>
</dbReference>
<evidence type="ECO:0000313" key="2">
    <source>
        <dbReference type="EMBL" id="GFQ89690.1"/>
    </source>
</evidence>
<evidence type="ECO:0000259" key="1">
    <source>
        <dbReference type="Pfam" id="PF18701"/>
    </source>
</evidence>
<dbReference type="EMBL" id="BMAO01023590">
    <property type="protein sequence ID" value="GFQ89690.1"/>
    <property type="molecule type" value="Genomic_DNA"/>
</dbReference>